<organism evidence="2 3">
    <name type="scientific">Bacteroides caccae</name>
    <dbReference type="NCBI Taxonomy" id="47678"/>
    <lineage>
        <taxon>Bacteria</taxon>
        <taxon>Pseudomonadati</taxon>
        <taxon>Bacteroidota</taxon>
        <taxon>Bacteroidia</taxon>
        <taxon>Bacteroidales</taxon>
        <taxon>Bacteroidaceae</taxon>
        <taxon>Bacteroides</taxon>
    </lineage>
</organism>
<sequence length="161" mass="17480">MKQITLYVYQSMDGCPVKADNYFDSVADAFGSVLIDEETYLRMYLTDLDWPLTAKETLVVTNGCIDVTGTRRVRFVTGDAVGELRRMKANGDGSVVAYGEEIGSLLLNSGLVDEITVITVPGLVGGNEKALVCGQDDGRVWSVQSSKVLEDGKVRTVYGKV</sequence>
<feature type="domain" description="Bacterial bifunctional deaminase-reductase C-terminal" evidence="1">
    <location>
        <begin position="53"/>
        <end position="140"/>
    </location>
</feature>
<gene>
    <name evidence="2" type="ORF">DXA49_12365</name>
</gene>
<dbReference type="InterPro" id="IPR002734">
    <property type="entry name" value="RibDG_C"/>
</dbReference>
<dbReference type="Pfam" id="PF01872">
    <property type="entry name" value="RibD_C"/>
    <property type="match status" value="1"/>
</dbReference>
<accession>A0A413MMX2</accession>
<name>A0A413MMX2_9BACE</name>
<evidence type="ECO:0000313" key="2">
    <source>
        <dbReference type="EMBL" id="RGY24992.1"/>
    </source>
</evidence>
<dbReference type="SUPFAM" id="SSF53597">
    <property type="entry name" value="Dihydrofolate reductase-like"/>
    <property type="match status" value="1"/>
</dbReference>
<dbReference type="InterPro" id="IPR024072">
    <property type="entry name" value="DHFR-like_dom_sf"/>
</dbReference>
<comment type="caution">
    <text evidence="2">The sequence shown here is derived from an EMBL/GenBank/DDBJ whole genome shotgun (WGS) entry which is preliminary data.</text>
</comment>
<dbReference type="RefSeq" id="WP_122134498.1">
    <property type="nucleotide sequence ID" value="NZ_JADNGD010000017.1"/>
</dbReference>
<evidence type="ECO:0000259" key="1">
    <source>
        <dbReference type="Pfam" id="PF01872"/>
    </source>
</evidence>
<protein>
    <submittedName>
        <fullName evidence="2">Deaminase</fullName>
    </submittedName>
</protein>
<dbReference type="GO" id="GO:0009231">
    <property type="term" value="P:riboflavin biosynthetic process"/>
    <property type="evidence" value="ECO:0007669"/>
    <property type="project" value="InterPro"/>
</dbReference>
<dbReference type="Proteomes" id="UP000284431">
    <property type="component" value="Unassembled WGS sequence"/>
</dbReference>
<proteinExistence type="predicted"/>
<evidence type="ECO:0000313" key="3">
    <source>
        <dbReference type="Proteomes" id="UP000284431"/>
    </source>
</evidence>
<dbReference type="AlphaFoldDB" id="A0A413MMX2"/>
<dbReference type="Gene3D" id="3.40.430.10">
    <property type="entry name" value="Dihydrofolate Reductase, subunit A"/>
    <property type="match status" value="1"/>
</dbReference>
<dbReference type="GO" id="GO:0008703">
    <property type="term" value="F:5-amino-6-(5-phosphoribosylamino)uracil reductase activity"/>
    <property type="evidence" value="ECO:0007669"/>
    <property type="project" value="InterPro"/>
</dbReference>
<dbReference type="EMBL" id="QSCS01000018">
    <property type="protein sequence ID" value="RGY24992.1"/>
    <property type="molecule type" value="Genomic_DNA"/>
</dbReference>
<reference evidence="2 3" key="1">
    <citation type="submission" date="2018-08" db="EMBL/GenBank/DDBJ databases">
        <title>A genome reference for cultivated species of the human gut microbiota.</title>
        <authorList>
            <person name="Zou Y."/>
            <person name="Xue W."/>
            <person name="Luo G."/>
        </authorList>
    </citation>
    <scope>NUCLEOTIDE SEQUENCE [LARGE SCALE GENOMIC DNA]</scope>
    <source>
        <strain evidence="2 3">OF02-6LB</strain>
    </source>
</reference>